<dbReference type="AlphaFoldDB" id="A0A553NIU9"/>
<dbReference type="EMBL" id="SRMA01026927">
    <property type="protein sequence ID" value="TRY65372.1"/>
    <property type="molecule type" value="Genomic_DNA"/>
</dbReference>
<keyword evidence="2" id="KW-1133">Transmembrane helix</keyword>
<evidence type="ECO:0000313" key="4">
    <source>
        <dbReference type="Proteomes" id="UP000316079"/>
    </source>
</evidence>
<accession>A0A553NIU9</accession>
<evidence type="ECO:0000256" key="1">
    <source>
        <dbReference type="SAM" id="MobiDB-lite"/>
    </source>
</evidence>
<reference evidence="3" key="2">
    <citation type="submission" date="2019-04" db="EMBL/GenBank/DDBJ databases">
        <authorList>
            <person name="Kadobianskyi M."/>
            <person name="Schulze L."/>
            <person name="Schuelke M."/>
            <person name="Judkewitz B."/>
        </authorList>
    </citation>
    <scope>NUCLEOTIDE SEQUENCE</scope>
    <source>
        <strain evidence="3">Bolton</strain>
        <tissue evidence="3">Whole-body</tissue>
    </source>
</reference>
<organism evidence="3 4">
    <name type="scientific">Danionella cerebrum</name>
    <dbReference type="NCBI Taxonomy" id="2873325"/>
    <lineage>
        <taxon>Eukaryota</taxon>
        <taxon>Metazoa</taxon>
        <taxon>Chordata</taxon>
        <taxon>Craniata</taxon>
        <taxon>Vertebrata</taxon>
        <taxon>Euteleostomi</taxon>
        <taxon>Actinopterygii</taxon>
        <taxon>Neopterygii</taxon>
        <taxon>Teleostei</taxon>
        <taxon>Ostariophysi</taxon>
        <taxon>Cypriniformes</taxon>
        <taxon>Danionidae</taxon>
        <taxon>Danioninae</taxon>
        <taxon>Danionella</taxon>
    </lineage>
</organism>
<keyword evidence="2" id="KW-0472">Membrane</keyword>
<reference evidence="3 4" key="1">
    <citation type="journal article" date="2019" name="Sci. Data">
        <title>Hybrid genome assembly and annotation of Danionella translucida.</title>
        <authorList>
            <person name="Kadobianskyi M."/>
            <person name="Schulze L."/>
            <person name="Schuelke M."/>
            <person name="Judkewitz B."/>
        </authorList>
    </citation>
    <scope>NUCLEOTIDE SEQUENCE [LARGE SCALE GENOMIC DNA]</scope>
    <source>
        <strain evidence="3 4">Bolton</strain>
    </source>
</reference>
<name>A0A553NIU9_9TELE</name>
<sequence>MDRGDEFILFKIFIPIVIFGVLSVCCAGFCKMFQRVRNERIERLQAQARAMDQTSVYVIPISLAEDELHRPPRYSTVQFYESPPAYNELSMKPEGSPLEPPPSYSESIYQSEPSSTTLKALSLTAWFLVVMVIMMPPTEGKVHSWSIRGRSTSYNAFS</sequence>
<evidence type="ECO:0000256" key="2">
    <source>
        <dbReference type="SAM" id="Phobius"/>
    </source>
</evidence>
<feature type="region of interest" description="Disordered" evidence="1">
    <location>
        <begin position="90"/>
        <end position="109"/>
    </location>
</feature>
<feature type="transmembrane region" description="Helical" evidence="2">
    <location>
        <begin position="12"/>
        <end position="33"/>
    </location>
</feature>
<proteinExistence type="predicted"/>
<dbReference type="EMBL" id="SRMA01026927">
    <property type="protein sequence ID" value="TRY65373.1"/>
    <property type="molecule type" value="Genomic_DNA"/>
</dbReference>
<keyword evidence="4" id="KW-1185">Reference proteome</keyword>
<protein>
    <submittedName>
        <fullName evidence="3">Uncharacterized protein</fullName>
    </submittedName>
</protein>
<evidence type="ECO:0000313" key="3">
    <source>
        <dbReference type="EMBL" id="TRY65373.1"/>
    </source>
</evidence>
<dbReference type="OrthoDB" id="8936510at2759"/>
<dbReference type="Proteomes" id="UP000316079">
    <property type="component" value="Unassembled WGS sequence"/>
</dbReference>
<comment type="caution">
    <text evidence="3">The sequence shown here is derived from an EMBL/GenBank/DDBJ whole genome shotgun (WGS) entry which is preliminary data.</text>
</comment>
<gene>
    <name evidence="3" type="ORF">DNTS_013775</name>
</gene>
<keyword evidence="2" id="KW-0812">Transmembrane</keyword>